<protein>
    <submittedName>
        <fullName evidence="2">Uncharacterized protein</fullName>
    </submittedName>
</protein>
<accession>A0AAD7MDL4</accession>
<proteinExistence type="predicted"/>
<feature type="compositionally biased region" description="Basic and acidic residues" evidence="1">
    <location>
        <begin position="137"/>
        <end position="146"/>
    </location>
</feature>
<gene>
    <name evidence="2" type="ORF">B0H16DRAFT_1480028</name>
</gene>
<comment type="caution">
    <text evidence="2">The sequence shown here is derived from an EMBL/GenBank/DDBJ whole genome shotgun (WGS) entry which is preliminary data.</text>
</comment>
<feature type="region of interest" description="Disordered" evidence="1">
    <location>
        <begin position="124"/>
        <end position="146"/>
    </location>
</feature>
<evidence type="ECO:0000313" key="2">
    <source>
        <dbReference type="EMBL" id="KAJ7711819.1"/>
    </source>
</evidence>
<evidence type="ECO:0000313" key="3">
    <source>
        <dbReference type="Proteomes" id="UP001215598"/>
    </source>
</evidence>
<evidence type="ECO:0000256" key="1">
    <source>
        <dbReference type="SAM" id="MobiDB-lite"/>
    </source>
</evidence>
<reference evidence="2" key="1">
    <citation type="submission" date="2023-03" db="EMBL/GenBank/DDBJ databases">
        <title>Massive genome expansion in bonnet fungi (Mycena s.s.) driven by repeated elements and novel gene families across ecological guilds.</title>
        <authorList>
            <consortium name="Lawrence Berkeley National Laboratory"/>
            <person name="Harder C.B."/>
            <person name="Miyauchi S."/>
            <person name="Viragh M."/>
            <person name="Kuo A."/>
            <person name="Thoen E."/>
            <person name="Andreopoulos B."/>
            <person name="Lu D."/>
            <person name="Skrede I."/>
            <person name="Drula E."/>
            <person name="Henrissat B."/>
            <person name="Morin E."/>
            <person name="Kohler A."/>
            <person name="Barry K."/>
            <person name="LaButti K."/>
            <person name="Morin E."/>
            <person name="Salamov A."/>
            <person name="Lipzen A."/>
            <person name="Mereny Z."/>
            <person name="Hegedus B."/>
            <person name="Baldrian P."/>
            <person name="Stursova M."/>
            <person name="Weitz H."/>
            <person name="Taylor A."/>
            <person name="Grigoriev I.V."/>
            <person name="Nagy L.G."/>
            <person name="Martin F."/>
            <person name="Kauserud H."/>
        </authorList>
    </citation>
    <scope>NUCLEOTIDE SEQUENCE</scope>
    <source>
        <strain evidence="2">CBHHK182m</strain>
    </source>
</reference>
<dbReference type="EMBL" id="JARKIB010000385">
    <property type="protein sequence ID" value="KAJ7711819.1"/>
    <property type="molecule type" value="Genomic_DNA"/>
</dbReference>
<dbReference type="AlphaFoldDB" id="A0AAD7MDL4"/>
<keyword evidence="3" id="KW-1185">Reference proteome</keyword>
<organism evidence="2 3">
    <name type="scientific">Mycena metata</name>
    <dbReference type="NCBI Taxonomy" id="1033252"/>
    <lineage>
        <taxon>Eukaryota</taxon>
        <taxon>Fungi</taxon>
        <taxon>Dikarya</taxon>
        <taxon>Basidiomycota</taxon>
        <taxon>Agaricomycotina</taxon>
        <taxon>Agaricomycetes</taxon>
        <taxon>Agaricomycetidae</taxon>
        <taxon>Agaricales</taxon>
        <taxon>Marasmiineae</taxon>
        <taxon>Mycenaceae</taxon>
        <taxon>Mycena</taxon>
    </lineage>
</organism>
<dbReference type="Proteomes" id="UP001215598">
    <property type="component" value="Unassembled WGS sequence"/>
</dbReference>
<name>A0AAD7MDL4_9AGAR</name>
<sequence>MSDPPCQPLGPLYTGPPEIHYGNQGNHWVCYRNGNFVPYHEPQRAQQAGPTPQGPQVLQATLDARANGAPSQPMEQAFEFSLWPVQHGSQHPIPINPALQTPLPHRRDLDLTHTGTITDAKGLKRGDKVAGSRCNGKSKERADTPKKRAYGKTELQHLFSCVEDVLPIGAKGWKEAEYQYNKWAKANGYAVRPPKAIENKFKGVCDLAACETKEESPPEVKRAHELELLMNERIGTRELSGTKLQSDIDSSDIEVTAIARCAPSLALKRKARTCGSDLAAKLSTAFDPQLQWAHNNAPAQRSLETTQIITLTQQLCDAHALSEGLRTQNTLRRPRVKILRFLCF</sequence>